<name>A0ABW3PJS3_9LACO</name>
<protein>
    <submittedName>
        <fullName evidence="1">Nucleotidyl transferase AbiEii/AbiGii toxin family protein</fullName>
    </submittedName>
</protein>
<dbReference type="Proteomes" id="UP001597156">
    <property type="component" value="Unassembled WGS sequence"/>
</dbReference>
<accession>A0ABW3PJS3</accession>
<keyword evidence="1" id="KW-0808">Transferase</keyword>
<dbReference type="GO" id="GO:0016740">
    <property type="term" value="F:transferase activity"/>
    <property type="evidence" value="ECO:0007669"/>
    <property type="project" value="UniProtKB-KW"/>
</dbReference>
<dbReference type="EMBL" id="JBHTLH010000041">
    <property type="protein sequence ID" value="MFD1126042.1"/>
    <property type="molecule type" value="Genomic_DNA"/>
</dbReference>
<dbReference type="Pfam" id="PF08843">
    <property type="entry name" value="AbiEii"/>
    <property type="match status" value="1"/>
</dbReference>
<gene>
    <name evidence="1" type="ORF">ACFQ22_11835</name>
</gene>
<dbReference type="RefSeq" id="WP_121979026.1">
    <property type="nucleotide sequence ID" value="NZ_JBHTLH010000041.1"/>
</dbReference>
<organism evidence="1 2">
    <name type="scientific">Lentilactobacillus raoultii</name>
    <dbReference type="NCBI Taxonomy" id="1987503"/>
    <lineage>
        <taxon>Bacteria</taxon>
        <taxon>Bacillati</taxon>
        <taxon>Bacillota</taxon>
        <taxon>Bacilli</taxon>
        <taxon>Lactobacillales</taxon>
        <taxon>Lactobacillaceae</taxon>
        <taxon>Lentilactobacillus</taxon>
    </lineage>
</organism>
<evidence type="ECO:0000313" key="2">
    <source>
        <dbReference type="Proteomes" id="UP001597156"/>
    </source>
</evidence>
<dbReference type="InterPro" id="IPR014942">
    <property type="entry name" value="AbiEii"/>
</dbReference>
<evidence type="ECO:0000313" key="1">
    <source>
        <dbReference type="EMBL" id="MFD1126042.1"/>
    </source>
</evidence>
<keyword evidence="2" id="KW-1185">Reference proteome</keyword>
<proteinExistence type="predicted"/>
<comment type="caution">
    <text evidence="1">The sequence shown here is derived from an EMBL/GenBank/DDBJ whole genome shotgun (WGS) entry which is preliminary data.</text>
</comment>
<reference evidence="2" key="1">
    <citation type="journal article" date="2019" name="Int. J. Syst. Evol. Microbiol.">
        <title>The Global Catalogue of Microorganisms (GCM) 10K type strain sequencing project: providing services to taxonomists for standard genome sequencing and annotation.</title>
        <authorList>
            <consortium name="The Broad Institute Genomics Platform"/>
            <consortium name="The Broad Institute Genome Sequencing Center for Infectious Disease"/>
            <person name="Wu L."/>
            <person name="Ma J."/>
        </authorList>
    </citation>
    <scope>NUCLEOTIDE SEQUENCE [LARGE SCALE GENOMIC DNA]</scope>
    <source>
        <strain evidence="2">CCUG 71848</strain>
    </source>
</reference>
<sequence length="281" mass="33119">MNDDKQVNRLRDRLKTIRAQTGIDMTILLRKYFIDGFLSLLSTSDYQTRFIWKGGFVLSAITGVRERTTVDLDTMIQGISVETANLEQLVNKIITSRNYYGVRYYLLDIQNIQETKEYSGKRIRLQARLGQIKDSFHLDVATGEKLIPDEIQYSYTPLLGTEKINLLIYRPERILVEKLQTVITRGAFNTRMKDFYDIYILTKMEEINLSILKVAWSNLLSERQFQSDFEQWSEILSAIKDNKSMETFWLHYRREHKFATGIDFSETIIMVEQWLTELSYL</sequence>